<proteinExistence type="predicted"/>
<reference evidence="3 4" key="1">
    <citation type="journal article" date="2011" name="J. Bacteriol.">
        <title>Complete genome sequence and updated annotation of Desulfovibrio alaskensis G20.</title>
        <authorList>
            <person name="Hauser L.J."/>
            <person name="Land M.L."/>
            <person name="Brown S.D."/>
            <person name="Larimer F."/>
            <person name="Keller K.L."/>
            <person name="Rapp-Giles B.J."/>
            <person name="Price M.N."/>
            <person name="Lin M."/>
            <person name="Bruce D.C."/>
            <person name="Detter J.C."/>
            <person name="Tapia R."/>
            <person name="Han C.S."/>
            <person name="Goodwin L.A."/>
            <person name="Cheng J.F."/>
            <person name="Pitluck S."/>
            <person name="Copeland A."/>
            <person name="Lucas S."/>
            <person name="Nolan M."/>
            <person name="Lapidus A.L."/>
            <person name="Palumbo A.V."/>
            <person name="Wall J.D."/>
        </authorList>
    </citation>
    <scope>NUCLEOTIDE SEQUENCE [LARGE SCALE GENOMIC DNA]</scope>
    <source>
        <strain evidence="4">ATCC BAA 1058 / DSM 17464 / G20</strain>
    </source>
</reference>
<keyword evidence="4" id="KW-1185">Reference proteome</keyword>
<dbReference type="GO" id="GO:0046914">
    <property type="term" value="F:transition metal ion binding"/>
    <property type="evidence" value="ECO:0007669"/>
    <property type="project" value="InterPro"/>
</dbReference>
<dbReference type="STRING" id="207559.Dde_2673"/>
<gene>
    <name evidence="3" type="ordered locus">Dde_2673</name>
</gene>
<dbReference type="eggNOG" id="COG1918">
    <property type="taxonomic scope" value="Bacteria"/>
</dbReference>
<feature type="domain" description="Ferrous iron transporter FeoA-like" evidence="2">
    <location>
        <begin position="5"/>
        <end position="80"/>
    </location>
</feature>
<evidence type="ECO:0000256" key="1">
    <source>
        <dbReference type="ARBA" id="ARBA00023004"/>
    </source>
</evidence>
<dbReference type="AlphaFoldDB" id="Q30XX7"/>
<evidence type="ECO:0000259" key="2">
    <source>
        <dbReference type="SMART" id="SM00899"/>
    </source>
</evidence>
<sequence length="94" mass="9668">MGCQCKLNQVAVGEKVRVSALGDCPKARGRLCALGLTPGTEVEVCSRNGGPRNGGPCSVKVRNCCVVLGNGMADQVLCEPLCDTADADRAAVHP</sequence>
<organism evidence="3 4">
    <name type="scientific">Oleidesulfovibrio alaskensis (strain ATCC BAA-1058 / DSM 17464 / G20)</name>
    <name type="common">Desulfovibrio alaskensis</name>
    <dbReference type="NCBI Taxonomy" id="207559"/>
    <lineage>
        <taxon>Bacteria</taxon>
        <taxon>Pseudomonadati</taxon>
        <taxon>Thermodesulfobacteriota</taxon>
        <taxon>Desulfovibrionia</taxon>
        <taxon>Desulfovibrionales</taxon>
        <taxon>Desulfovibrionaceae</taxon>
        <taxon>Oleidesulfovibrio</taxon>
    </lineage>
</organism>
<dbReference type="InterPro" id="IPR008988">
    <property type="entry name" value="Transcriptional_repressor_C"/>
</dbReference>
<dbReference type="EMBL" id="CP000112">
    <property type="protein sequence ID" value="ABB39469.1"/>
    <property type="molecule type" value="Genomic_DNA"/>
</dbReference>
<dbReference type="SUPFAM" id="SSF50037">
    <property type="entry name" value="C-terminal domain of transcriptional repressors"/>
    <property type="match status" value="1"/>
</dbReference>
<accession>Q30XX7</accession>
<protein>
    <submittedName>
        <fullName evidence="3">Ferrous iron transporter component feoA</fullName>
    </submittedName>
</protein>
<dbReference type="Gene3D" id="2.30.30.90">
    <property type="match status" value="1"/>
</dbReference>
<keyword evidence="1" id="KW-0408">Iron</keyword>
<dbReference type="KEGG" id="dde:Dde_2673"/>
<dbReference type="Proteomes" id="UP000002710">
    <property type="component" value="Chromosome"/>
</dbReference>
<dbReference type="Pfam" id="PF04023">
    <property type="entry name" value="FeoA"/>
    <property type="match status" value="1"/>
</dbReference>
<dbReference type="HOGENOM" id="CLU_150646_6_3_7"/>
<evidence type="ECO:0000313" key="4">
    <source>
        <dbReference type="Proteomes" id="UP000002710"/>
    </source>
</evidence>
<dbReference type="SMART" id="SM00899">
    <property type="entry name" value="FeoA"/>
    <property type="match status" value="1"/>
</dbReference>
<dbReference type="RefSeq" id="WP_011368501.1">
    <property type="nucleotide sequence ID" value="NC_007519.1"/>
</dbReference>
<evidence type="ECO:0000313" key="3">
    <source>
        <dbReference type="EMBL" id="ABB39469.1"/>
    </source>
</evidence>
<dbReference type="InterPro" id="IPR007167">
    <property type="entry name" value="Fe-transptr_FeoA-like"/>
</dbReference>
<dbReference type="InterPro" id="IPR038157">
    <property type="entry name" value="FeoA_core_dom"/>
</dbReference>
<name>Q30XX7_OLEA2</name>